<feature type="domain" description="Histidine kinase" evidence="14">
    <location>
        <begin position="277"/>
        <end position="498"/>
    </location>
</feature>
<keyword evidence="11" id="KW-1133">Transmembrane helix</keyword>
<proteinExistence type="predicted"/>
<name>A0A8J7QLB8_9BACT</name>
<evidence type="ECO:0000259" key="14">
    <source>
        <dbReference type="PROSITE" id="PS50109"/>
    </source>
</evidence>
<dbReference type="Gene3D" id="3.30.565.10">
    <property type="entry name" value="Histidine kinase-like ATPase, C-terminal domain"/>
    <property type="match status" value="1"/>
</dbReference>
<keyword evidence="6" id="KW-0808">Transferase</keyword>
<dbReference type="Gene3D" id="3.30.450.20">
    <property type="entry name" value="PAS domain"/>
    <property type="match status" value="2"/>
</dbReference>
<accession>A0A8J7QLB8</accession>
<dbReference type="InterPro" id="IPR003661">
    <property type="entry name" value="HisK_dim/P_dom"/>
</dbReference>
<dbReference type="SUPFAM" id="SSF55785">
    <property type="entry name" value="PYP-like sensor domain (PAS domain)"/>
    <property type="match status" value="2"/>
</dbReference>
<evidence type="ECO:0000256" key="9">
    <source>
        <dbReference type="ARBA" id="ARBA00022777"/>
    </source>
</evidence>
<dbReference type="Pfam" id="PF02518">
    <property type="entry name" value="HATPase_c"/>
    <property type="match status" value="1"/>
</dbReference>
<dbReference type="Gene3D" id="1.10.287.130">
    <property type="match status" value="1"/>
</dbReference>
<dbReference type="PANTHER" id="PTHR45339">
    <property type="entry name" value="HYBRID SIGNAL TRANSDUCTION HISTIDINE KINASE J"/>
    <property type="match status" value="1"/>
</dbReference>
<feature type="modified residue" description="4-aspartylphosphate" evidence="13">
    <location>
        <position position="703"/>
    </location>
</feature>
<dbReference type="SUPFAM" id="SSF47384">
    <property type="entry name" value="Homodimeric domain of signal transducing histidine kinase"/>
    <property type="match status" value="1"/>
</dbReference>
<evidence type="ECO:0000313" key="18">
    <source>
        <dbReference type="Proteomes" id="UP000664417"/>
    </source>
</evidence>
<feature type="domain" description="PAS" evidence="16">
    <location>
        <begin position="144"/>
        <end position="199"/>
    </location>
</feature>
<evidence type="ECO:0000256" key="5">
    <source>
        <dbReference type="ARBA" id="ARBA00022553"/>
    </source>
</evidence>
<evidence type="ECO:0000259" key="15">
    <source>
        <dbReference type="PROSITE" id="PS50110"/>
    </source>
</evidence>
<comment type="caution">
    <text evidence="17">The sequence shown here is derived from an EMBL/GenBank/DDBJ whole genome shotgun (WGS) entry which is preliminary data.</text>
</comment>
<dbReference type="AlphaFoldDB" id="A0A8J7QLB8"/>
<keyword evidence="12" id="KW-0472">Membrane</keyword>
<keyword evidence="7" id="KW-0812">Transmembrane</keyword>
<keyword evidence="4" id="KW-1003">Cell membrane</keyword>
<dbReference type="InterPro" id="IPR011006">
    <property type="entry name" value="CheY-like_superfamily"/>
</dbReference>
<keyword evidence="8" id="KW-0547">Nucleotide-binding</keyword>
<evidence type="ECO:0000256" key="11">
    <source>
        <dbReference type="ARBA" id="ARBA00022989"/>
    </source>
</evidence>
<gene>
    <name evidence="17" type="ORF">J3U88_17950</name>
</gene>
<dbReference type="PROSITE" id="PS50109">
    <property type="entry name" value="HIS_KIN"/>
    <property type="match status" value="1"/>
</dbReference>
<evidence type="ECO:0000256" key="2">
    <source>
        <dbReference type="ARBA" id="ARBA00004651"/>
    </source>
</evidence>
<dbReference type="GO" id="GO:0005886">
    <property type="term" value="C:plasma membrane"/>
    <property type="evidence" value="ECO:0007669"/>
    <property type="project" value="UniProtKB-SubCell"/>
</dbReference>
<evidence type="ECO:0000256" key="10">
    <source>
        <dbReference type="ARBA" id="ARBA00022840"/>
    </source>
</evidence>
<evidence type="ECO:0000256" key="4">
    <source>
        <dbReference type="ARBA" id="ARBA00022475"/>
    </source>
</evidence>
<evidence type="ECO:0000256" key="12">
    <source>
        <dbReference type="ARBA" id="ARBA00023136"/>
    </source>
</evidence>
<dbReference type="SMART" id="SM00387">
    <property type="entry name" value="HATPase_c"/>
    <property type="match status" value="1"/>
</dbReference>
<dbReference type="InterPro" id="IPR003594">
    <property type="entry name" value="HATPase_dom"/>
</dbReference>
<evidence type="ECO:0000313" key="17">
    <source>
        <dbReference type="EMBL" id="MBO1320363.1"/>
    </source>
</evidence>
<dbReference type="SMART" id="SM00388">
    <property type="entry name" value="HisKA"/>
    <property type="match status" value="1"/>
</dbReference>
<dbReference type="Pfam" id="PF13426">
    <property type="entry name" value="PAS_9"/>
    <property type="match status" value="1"/>
</dbReference>
<dbReference type="InterPro" id="IPR036097">
    <property type="entry name" value="HisK_dim/P_sf"/>
</dbReference>
<dbReference type="SMART" id="SM00448">
    <property type="entry name" value="REC"/>
    <property type="match status" value="1"/>
</dbReference>
<feature type="domain" description="PAS" evidence="16">
    <location>
        <begin position="4"/>
        <end position="74"/>
    </location>
</feature>
<dbReference type="GO" id="GO:0005524">
    <property type="term" value="F:ATP binding"/>
    <property type="evidence" value="ECO:0007669"/>
    <property type="project" value="UniProtKB-KW"/>
</dbReference>
<dbReference type="InterPro" id="IPR004358">
    <property type="entry name" value="Sig_transdc_His_kin-like_C"/>
</dbReference>
<protein>
    <recommendedName>
        <fullName evidence="3">histidine kinase</fullName>
        <ecNumber evidence="3">2.7.13.3</ecNumber>
    </recommendedName>
</protein>
<dbReference type="SMART" id="SM00091">
    <property type="entry name" value="PAS"/>
    <property type="match status" value="2"/>
</dbReference>
<keyword evidence="9" id="KW-0418">Kinase</keyword>
<dbReference type="RefSeq" id="WP_207860317.1">
    <property type="nucleotide sequence ID" value="NZ_JAFREP010000017.1"/>
</dbReference>
<reference evidence="17" key="1">
    <citation type="submission" date="2021-03" db="EMBL/GenBank/DDBJ databases">
        <authorList>
            <person name="Wang G."/>
        </authorList>
    </citation>
    <scope>NUCLEOTIDE SEQUENCE</scope>
    <source>
        <strain evidence="17">KCTC 12899</strain>
    </source>
</reference>
<dbReference type="FunFam" id="3.30.565.10:FF:000010">
    <property type="entry name" value="Sensor histidine kinase RcsC"/>
    <property type="match status" value="1"/>
</dbReference>
<dbReference type="EC" id="2.7.13.3" evidence="3"/>
<evidence type="ECO:0000256" key="1">
    <source>
        <dbReference type="ARBA" id="ARBA00000085"/>
    </source>
</evidence>
<dbReference type="CDD" id="cd00082">
    <property type="entry name" value="HisKA"/>
    <property type="match status" value="1"/>
</dbReference>
<dbReference type="Pfam" id="PF00072">
    <property type="entry name" value="Response_reg"/>
    <property type="match status" value="1"/>
</dbReference>
<dbReference type="SUPFAM" id="SSF55874">
    <property type="entry name" value="ATPase domain of HSP90 chaperone/DNA topoisomerase II/histidine kinase"/>
    <property type="match status" value="1"/>
</dbReference>
<dbReference type="InterPro" id="IPR005467">
    <property type="entry name" value="His_kinase_dom"/>
</dbReference>
<dbReference type="SUPFAM" id="SSF52172">
    <property type="entry name" value="CheY-like"/>
    <property type="match status" value="2"/>
</dbReference>
<keyword evidence="10" id="KW-0067">ATP-binding</keyword>
<dbReference type="CDD" id="cd17546">
    <property type="entry name" value="REC_hyHK_CKI1_RcsC-like"/>
    <property type="match status" value="1"/>
</dbReference>
<dbReference type="PRINTS" id="PR00344">
    <property type="entry name" value="BCTRLSENSOR"/>
</dbReference>
<evidence type="ECO:0000256" key="8">
    <source>
        <dbReference type="ARBA" id="ARBA00022741"/>
    </source>
</evidence>
<dbReference type="EMBL" id="JAFREP010000017">
    <property type="protein sequence ID" value="MBO1320363.1"/>
    <property type="molecule type" value="Genomic_DNA"/>
</dbReference>
<dbReference type="InterPro" id="IPR000014">
    <property type="entry name" value="PAS"/>
</dbReference>
<dbReference type="GO" id="GO:0000155">
    <property type="term" value="F:phosphorelay sensor kinase activity"/>
    <property type="evidence" value="ECO:0007669"/>
    <property type="project" value="InterPro"/>
</dbReference>
<dbReference type="InterPro" id="IPR013656">
    <property type="entry name" value="PAS_4"/>
</dbReference>
<comment type="subcellular location">
    <subcellularLocation>
        <location evidence="2">Cell membrane</location>
        <topology evidence="2">Multi-pass membrane protein</topology>
    </subcellularLocation>
</comment>
<dbReference type="InterPro" id="IPR001789">
    <property type="entry name" value="Sig_transdc_resp-reg_receiver"/>
</dbReference>
<dbReference type="FunFam" id="1.10.287.130:FF:000003">
    <property type="entry name" value="Histidine kinase"/>
    <property type="match status" value="1"/>
</dbReference>
<comment type="catalytic activity">
    <reaction evidence="1">
        <text>ATP + protein L-histidine = ADP + protein N-phospho-L-histidine.</text>
        <dbReference type="EC" id="2.7.13.3"/>
    </reaction>
</comment>
<evidence type="ECO:0000259" key="16">
    <source>
        <dbReference type="PROSITE" id="PS50112"/>
    </source>
</evidence>
<evidence type="ECO:0000256" key="7">
    <source>
        <dbReference type="ARBA" id="ARBA00022692"/>
    </source>
</evidence>
<organism evidence="17 18">
    <name type="scientific">Acanthopleuribacter pedis</name>
    <dbReference type="NCBI Taxonomy" id="442870"/>
    <lineage>
        <taxon>Bacteria</taxon>
        <taxon>Pseudomonadati</taxon>
        <taxon>Acidobacteriota</taxon>
        <taxon>Holophagae</taxon>
        <taxon>Acanthopleuribacterales</taxon>
        <taxon>Acanthopleuribacteraceae</taxon>
        <taxon>Acanthopleuribacter</taxon>
    </lineage>
</organism>
<dbReference type="PANTHER" id="PTHR45339:SF5">
    <property type="entry name" value="HISTIDINE KINASE"/>
    <property type="match status" value="1"/>
</dbReference>
<dbReference type="InterPro" id="IPR036890">
    <property type="entry name" value="HATPase_C_sf"/>
</dbReference>
<sequence>MSNLPELLTIAAQQSSHGLIVLDESLSVVFWNDWMAKSSGIAAEHCLGKSLNDIFADPIAPRLLHALEDAVTRGQSAVLSPAFTPSPLPLAHPSHHVLRMKQKVAITAFRSEEVHYCLLDVTDVSLAANREIKLREQTELLNRTLNKLSHILDGVSEAVLSTSVDGYVVQTANKVAESMFGMPVQSLVGAALGELVADLPEHQAAKTVVLETETRYGCGENQKSGFLSITVNSQDKFDVLTWVIKDISALKNTEQTLIEARKMAEDASNQKSRFLANMSHEIRTPLNGILGMSDLLWATTLDGEQQEYTEMIRKSGETLLAIINDILDFSKIESDKIDFQIVDFSLTDWLEDVIGLVRPQAHFKGLEIGYHLDFPRGARVKGDPLRIRQVLFNLLSNGIKFTNRGGVFVRLSIDIGLDERAWMYVEVEDTGIGIDKSRQDELFQPFVQIDGSSTRRFGGTGLGLAISKRLIELMGGEVGLNSALDEGSRFFFKIPVESLQFTQIARPPIATEGLHVLVLSGHPFAARHLENMLAGWDLKATLLSSLDALDAAEKGALPDRFQLVFLDCDERNIEVLAKLRERPSFQDTRFVLLRQVALAQTASQEGTGDPNVVFVHKPLKSSVLTPLLTGIQTPAGSKPKRAKSPSGSRYVEVHVLVVEDNTVNQKVISRILTKAGFHVSIAENGEVALSMLADQGFDLVLMDCQMPIMDGYEATEKIREMFRESSIRVPIIALTASAMAGDRERCLRAGMDDYLTKPVKQEALFKMINEWIDPMLRNADGGTSEP</sequence>
<dbReference type="Pfam" id="PF00512">
    <property type="entry name" value="HisKA"/>
    <property type="match status" value="1"/>
</dbReference>
<dbReference type="PROSITE" id="PS50112">
    <property type="entry name" value="PAS"/>
    <property type="match status" value="2"/>
</dbReference>
<evidence type="ECO:0000256" key="3">
    <source>
        <dbReference type="ARBA" id="ARBA00012438"/>
    </source>
</evidence>
<evidence type="ECO:0000256" key="13">
    <source>
        <dbReference type="PROSITE-ProRule" id="PRU00169"/>
    </source>
</evidence>
<dbReference type="Proteomes" id="UP000664417">
    <property type="component" value="Unassembled WGS sequence"/>
</dbReference>
<dbReference type="CDD" id="cd16922">
    <property type="entry name" value="HATPase_EvgS-ArcB-TorS-like"/>
    <property type="match status" value="1"/>
</dbReference>
<keyword evidence="5 13" id="KW-0597">Phosphoprotein</keyword>
<keyword evidence="18" id="KW-1185">Reference proteome</keyword>
<dbReference type="InterPro" id="IPR035965">
    <property type="entry name" value="PAS-like_dom_sf"/>
</dbReference>
<evidence type="ECO:0000256" key="6">
    <source>
        <dbReference type="ARBA" id="ARBA00022679"/>
    </source>
</evidence>
<dbReference type="Gene3D" id="3.40.50.2300">
    <property type="match status" value="1"/>
</dbReference>
<dbReference type="Pfam" id="PF08448">
    <property type="entry name" value="PAS_4"/>
    <property type="match status" value="1"/>
</dbReference>
<feature type="domain" description="Response regulatory" evidence="15">
    <location>
        <begin position="654"/>
        <end position="772"/>
    </location>
</feature>
<dbReference type="CDD" id="cd00130">
    <property type="entry name" value="PAS"/>
    <property type="match status" value="1"/>
</dbReference>
<dbReference type="PROSITE" id="PS50110">
    <property type="entry name" value="RESPONSE_REGULATORY"/>
    <property type="match status" value="1"/>
</dbReference>